<accession>A0A1Y2DX54</accession>
<evidence type="ECO:0000313" key="2">
    <source>
        <dbReference type="Proteomes" id="UP000193689"/>
    </source>
</evidence>
<keyword evidence="2" id="KW-1185">Reference proteome</keyword>
<sequence>MLMQEGKQPKLTPKWRGPFIVNQQTGRGSFRLVNLDESSTTKFDYHQDMLKLFKPRGGYLKTADDLTRPMAQALRRQKRSKLRQ</sequence>
<comment type="caution">
    <text evidence="1">The sequence shown here is derived from an EMBL/GenBank/DDBJ whole genome shotgun (WGS) entry which is preliminary data.</text>
</comment>
<dbReference type="AlphaFoldDB" id="A0A1Y2DX54"/>
<dbReference type="EMBL" id="MCFJ01000007">
    <property type="protein sequence ID" value="ORY63843.1"/>
    <property type="molecule type" value="Genomic_DNA"/>
</dbReference>
<dbReference type="GeneID" id="63776448"/>
<dbReference type="OrthoDB" id="4958889at2759"/>
<gene>
    <name evidence="1" type="ORF">BCR38DRAFT_433241</name>
</gene>
<dbReference type="InParanoid" id="A0A1Y2DX54"/>
<organism evidence="1 2">
    <name type="scientific">Pseudomassariella vexata</name>
    <dbReference type="NCBI Taxonomy" id="1141098"/>
    <lineage>
        <taxon>Eukaryota</taxon>
        <taxon>Fungi</taxon>
        <taxon>Dikarya</taxon>
        <taxon>Ascomycota</taxon>
        <taxon>Pezizomycotina</taxon>
        <taxon>Sordariomycetes</taxon>
        <taxon>Xylariomycetidae</taxon>
        <taxon>Amphisphaeriales</taxon>
        <taxon>Pseudomassariaceae</taxon>
        <taxon>Pseudomassariella</taxon>
    </lineage>
</organism>
<dbReference type="RefSeq" id="XP_040715257.1">
    <property type="nucleotide sequence ID" value="XM_040860236.1"/>
</dbReference>
<name>A0A1Y2DX54_9PEZI</name>
<reference evidence="1 2" key="1">
    <citation type="submission" date="2016-07" db="EMBL/GenBank/DDBJ databases">
        <title>Pervasive Adenine N6-methylation of Active Genes in Fungi.</title>
        <authorList>
            <consortium name="DOE Joint Genome Institute"/>
            <person name="Mondo S.J."/>
            <person name="Dannebaum R.O."/>
            <person name="Kuo R.C."/>
            <person name="Labutti K."/>
            <person name="Haridas S."/>
            <person name="Kuo A."/>
            <person name="Salamov A."/>
            <person name="Ahrendt S.R."/>
            <person name="Lipzen A."/>
            <person name="Sullivan W."/>
            <person name="Andreopoulos W.B."/>
            <person name="Clum A."/>
            <person name="Lindquist E."/>
            <person name="Daum C."/>
            <person name="Ramamoorthy G.K."/>
            <person name="Gryganskyi A."/>
            <person name="Culley D."/>
            <person name="Magnuson J.K."/>
            <person name="James T.Y."/>
            <person name="O'Malley M.A."/>
            <person name="Stajich J.E."/>
            <person name="Spatafora J.W."/>
            <person name="Visel A."/>
            <person name="Grigoriev I.V."/>
        </authorList>
    </citation>
    <scope>NUCLEOTIDE SEQUENCE [LARGE SCALE GENOMIC DNA]</scope>
    <source>
        <strain evidence="1 2">CBS 129021</strain>
    </source>
</reference>
<protein>
    <submittedName>
        <fullName evidence="1">Uncharacterized protein</fullName>
    </submittedName>
</protein>
<proteinExistence type="predicted"/>
<evidence type="ECO:0000313" key="1">
    <source>
        <dbReference type="EMBL" id="ORY63843.1"/>
    </source>
</evidence>
<dbReference type="Proteomes" id="UP000193689">
    <property type="component" value="Unassembled WGS sequence"/>
</dbReference>